<dbReference type="InterPro" id="IPR052043">
    <property type="entry name" value="PolySaccharide_Degr_Enz"/>
</dbReference>
<dbReference type="Pfam" id="PF07470">
    <property type="entry name" value="Glyco_hydro_88"/>
    <property type="match status" value="1"/>
</dbReference>
<gene>
    <name evidence="2" type="ORF">DUE52_06535</name>
</gene>
<sequence>MNRREFTQRTLFYALAVSIPRGLEPNPYWVASDVKAPKLELSAGKRLPFGWPAFAVLPNQSGDDVILHFPKPILQKPLRLRLTVAIDTREAKKVEVRSAQTNQWLGELDLRFSYATELYEVLLSTEKAALLQKEGIRLRMTSGTSPIWFLAPAKNPAYAGLQPHVLTDTAPANPETVFWNNLASLRSIQQFSWMEGCVTDGLLDWWRQDHSPEAKKALEAHFALFFDDQQRLVYENARSEPADGTIYGIECPLPLAALAHLQPNHPALDLLVSFARQKSQPNGLIRDQSLTTEGCYTLAYPLAVLARQRKDLALARLALANLQHRQEALVTPDVVYQGRGQAGEWNAYPNWGRGLVWYLLGTVRTLNELNPLAAQLDPAVLQNLKATFLQTAERMLKDRDPQGGWHGFVGEPQTGIDTSATAGIAAALALAAQYGWLPSETLKTLEITKKTLLQYLTPDGFLTGACQSNRGGVELQRSGYRVISQYAAGLMAQFLVAMKT</sequence>
<dbReference type="OrthoDB" id="258246at2"/>
<reference evidence="2 3" key="1">
    <citation type="submission" date="2018-07" db="EMBL/GenBank/DDBJ databases">
        <title>Genome analysis of Larkinella rosea.</title>
        <authorList>
            <person name="Zhou Z."/>
            <person name="Wang G."/>
        </authorList>
    </citation>
    <scope>NUCLEOTIDE SEQUENCE [LARGE SCALE GENOMIC DNA]</scope>
    <source>
        <strain evidence="3">zzj9</strain>
    </source>
</reference>
<organism evidence="2 3">
    <name type="scientific">Larkinella punicea</name>
    <dbReference type="NCBI Taxonomy" id="2315727"/>
    <lineage>
        <taxon>Bacteria</taxon>
        <taxon>Pseudomonadati</taxon>
        <taxon>Bacteroidota</taxon>
        <taxon>Cytophagia</taxon>
        <taxon>Cytophagales</taxon>
        <taxon>Spirosomataceae</taxon>
        <taxon>Larkinella</taxon>
    </lineage>
</organism>
<dbReference type="Gene3D" id="1.50.10.10">
    <property type="match status" value="1"/>
</dbReference>
<evidence type="ECO:0000313" key="3">
    <source>
        <dbReference type="Proteomes" id="UP000253383"/>
    </source>
</evidence>
<evidence type="ECO:0000256" key="1">
    <source>
        <dbReference type="ARBA" id="ARBA00022801"/>
    </source>
</evidence>
<dbReference type="AlphaFoldDB" id="A0A368JSF6"/>
<evidence type="ECO:0008006" key="4">
    <source>
        <dbReference type="Google" id="ProtNLM"/>
    </source>
</evidence>
<dbReference type="SUPFAM" id="SSF48208">
    <property type="entry name" value="Six-hairpin glycosidases"/>
    <property type="match status" value="1"/>
</dbReference>
<protein>
    <recommendedName>
        <fullName evidence="4">Glycosyl hydrolase</fullName>
    </recommendedName>
</protein>
<dbReference type="PANTHER" id="PTHR33886">
    <property type="entry name" value="UNSATURATED RHAMNOGALACTURONAN HYDROLASE (EUROFUNG)"/>
    <property type="match status" value="1"/>
</dbReference>
<dbReference type="PANTHER" id="PTHR33886:SF8">
    <property type="entry name" value="UNSATURATED RHAMNOGALACTURONAN HYDROLASE (EUROFUNG)"/>
    <property type="match status" value="1"/>
</dbReference>
<keyword evidence="1" id="KW-0378">Hydrolase</keyword>
<dbReference type="InterPro" id="IPR008928">
    <property type="entry name" value="6-hairpin_glycosidase_sf"/>
</dbReference>
<dbReference type="GO" id="GO:0005975">
    <property type="term" value="P:carbohydrate metabolic process"/>
    <property type="evidence" value="ECO:0007669"/>
    <property type="project" value="InterPro"/>
</dbReference>
<dbReference type="EMBL" id="QOWE01000004">
    <property type="protein sequence ID" value="RCR70600.1"/>
    <property type="molecule type" value="Genomic_DNA"/>
</dbReference>
<dbReference type="RefSeq" id="WP_114405169.1">
    <property type="nucleotide sequence ID" value="NZ_QOWE01000004.1"/>
</dbReference>
<accession>A0A368JSF6</accession>
<keyword evidence="3" id="KW-1185">Reference proteome</keyword>
<dbReference type="Proteomes" id="UP000253383">
    <property type="component" value="Unassembled WGS sequence"/>
</dbReference>
<proteinExistence type="predicted"/>
<comment type="caution">
    <text evidence="2">The sequence shown here is derived from an EMBL/GenBank/DDBJ whole genome shotgun (WGS) entry which is preliminary data.</text>
</comment>
<dbReference type="InterPro" id="IPR010905">
    <property type="entry name" value="Glyco_hydro_88"/>
</dbReference>
<name>A0A368JSF6_9BACT</name>
<dbReference type="GO" id="GO:0016787">
    <property type="term" value="F:hydrolase activity"/>
    <property type="evidence" value="ECO:0007669"/>
    <property type="project" value="UniProtKB-KW"/>
</dbReference>
<evidence type="ECO:0000313" key="2">
    <source>
        <dbReference type="EMBL" id="RCR70600.1"/>
    </source>
</evidence>
<dbReference type="InterPro" id="IPR012341">
    <property type="entry name" value="6hp_glycosidase-like_sf"/>
</dbReference>